<gene>
    <name evidence="1" type="ORF">QJU93_01220</name>
</gene>
<dbReference type="AlphaFoldDB" id="A0AAJ6N863"/>
<dbReference type="Pfam" id="PF10707">
    <property type="entry name" value="YrbL-PhoP_reg"/>
    <property type="match status" value="1"/>
</dbReference>
<organism evidence="1 2">
    <name type="scientific">Phocoenobacter skyensis</name>
    <dbReference type="NCBI Taxonomy" id="97481"/>
    <lineage>
        <taxon>Bacteria</taxon>
        <taxon>Pseudomonadati</taxon>
        <taxon>Pseudomonadota</taxon>
        <taxon>Gammaproteobacteria</taxon>
        <taxon>Pasteurellales</taxon>
        <taxon>Pasteurellaceae</taxon>
        <taxon>Phocoenobacter</taxon>
    </lineage>
</organism>
<name>A0AAJ6N863_9PAST</name>
<dbReference type="Proteomes" id="UP001236239">
    <property type="component" value="Unassembled WGS sequence"/>
</dbReference>
<dbReference type="EMBL" id="JASAYQ010000001">
    <property type="protein sequence ID" value="MDP8171984.1"/>
    <property type="molecule type" value="Genomic_DNA"/>
</dbReference>
<protein>
    <submittedName>
        <fullName evidence="1">YrbL family protein</fullName>
    </submittedName>
</protein>
<accession>A0AAJ6N863</accession>
<dbReference type="RefSeq" id="WP_306373628.1">
    <property type="nucleotide sequence ID" value="NZ_JASAYK010000001.1"/>
</dbReference>
<comment type="caution">
    <text evidence="1">The sequence shown here is derived from an EMBL/GenBank/DDBJ whole genome shotgun (WGS) entry which is preliminary data.</text>
</comment>
<proteinExistence type="predicted"/>
<evidence type="ECO:0000313" key="1">
    <source>
        <dbReference type="EMBL" id="MDP8171984.1"/>
    </source>
</evidence>
<evidence type="ECO:0000313" key="2">
    <source>
        <dbReference type="Proteomes" id="UP001236239"/>
    </source>
</evidence>
<reference evidence="1" key="1">
    <citation type="journal article" date="2023" name="Front. Microbiol.">
        <title>Phylogeography and host specificity of Pasteurellaceae pathogenic to sea-farmed fish in the north-east Atlantic.</title>
        <authorList>
            <person name="Gulla S."/>
            <person name="Colquhoun D.J."/>
            <person name="Olsen A.B."/>
            <person name="Spilsberg B."/>
            <person name="Lagesen K."/>
            <person name="Aakesson C.P."/>
            <person name="Strom S."/>
            <person name="Manji F."/>
            <person name="Birkbeck T.H."/>
            <person name="Nilsen H.K."/>
        </authorList>
    </citation>
    <scope>NUCLEOTIDE SEQUENCE</scope>
    <source>
        <strain evidence="1">TW16_20</strain>
    </source>
</reference>
<dbReference type="InterPro" id="IPR019647">
    <property type="entry name" value="PhoP_reg_network_YrbL"/>
</dbReference>
<sequence length="176" mass="20721">MIYLNNDLFIAQGSRRKCYQHPEDPNICIKIELEDKIRCENRRESRYINKWSDLDLIPISPPIRWIETNLGRGLAFQLIRDYSGEISKGIISYYNQSTINHQVLNNDLNIFKEKILKMPIPVRDLALSNVVYQRLTPNTGRFIIIDGIGKSTFITIKRHTRKKLLESFNNYFPDFT</sequence>